<dbReference type="RefSeq" id="WP_195170239.1">
    <property type="nucleotide sequence ID" value="NZ_CP062983.1"/>
</dbReference>
<protein>
    <submittedName>
        <fullName evidence="1">Uncharacterized protein</fullName>
    </submittedName>
</protein>
<organism evidence="1 2">
    <name type="scientific">Phototrophicus methaneseepsis</name>
    <dbReference type="NCBI Taxonomy" id="2710758"/>
    <lineage>
        <taxon>Bacteria</taxon>
        <taxon>Bacillati</taxon>
        <taxon>Chloroflexota</taxon>
        <taxon>Candidatus Thermofontia</taxon>
        <taxon>Phototrophicales</taxon>
        <taxon>Phototrophicaceae</taxon>
        <taxon>Phototrophicus</taxon>
    </lineage>
</organism>
<dbReference type="KEGG" id="pmet:G4Y79_21180"/>
<accession>A0A7S8ID41</accession>
<proteinExistence type="predicted"/>
<name>A0A7S8ID41_9CHLR</name>
<evidence type="ECO:0000313" key="1">
    <source>
        <dbReference type="EMBL" id="QPC82170.1"/>
    </source>
</evidence>
<dbReference type="AlphaFoldDB" id="A0A7S8ID41"/>
<dbReference type="EMBL" id="CP062983">
    <property type="protein sequence ID" value="QPC82170.1"/>
    <property type="molecule type" value="Genomic_DNA"/>
</dbReference>
<evidence type="ECO:0000313" key="2">
    <source>
        <dbReference type="Proteomes" id="UP000594468"/>
    </source>
</evidence>
<sequence>MAYLNQEERDKFLDEIKDLKFNKLKSKLRHKDPKNRLAYFRNVQETGYWMTRYVLPTYGTQVTIYETRDVNNKQHVDYAIDKIVVEPTPDNLL</sequence>
<dbReference type="Proteomes" id="UP000594468">
    <property type="component" value="Chromosome"/>
</dbReference>
<keyword evidence="2" id="KW-1185">Reference proteome</keyword>
<gene>
    <name evidence="1" type="ORF">G4Y79_21180</name>
</gene>
<reference evidence="1 2" key="1">
    <citation type="submission" date="2020-02" db="EMBL/GenBank/DDBJ databases">
        <authorList>
            <person name="Zheng R.K."/>
            <person name="Sun C.M."/>
        </authorList>
    </citation>
    <scope>NUCLEOTIDE SEQUENCE [LARGE SCALE GENOMIC DNA]</scope>
    <source>
        <strain evidence="2">rifampicinis</strain>
    </source>
</reference>